<accession>A0ABY8C3D7</accession>
<dbReference type="Proteomes" id="UP001214553">
    <property type="component" value="Chromosome"/>
</dbReference>
<name>A0ABY8C3D7_9MICO</name>
<dbReference type="InterPro" id="IPR057666">
    <property type="entry name" value="DrpA_SLOG"/>
</dbReference>
<dbReference type="PANTHER" id="PTHR43022:SF1">
    <property type="entry name" value="PROTEIN SMF"/>
    <property type="match status" value="1"/>
</dbReference>
<dbReference type="Gene3D" id="3.40.50.450">
    <property type="match status" value="1"/>
</dbReference>
<keyword evidence="5" id="KW-1185">Reference proteome</keyword>
<organism evidence="4 5">
    <name type="scientific">Microbacterium horticulturae</name>
    <dbReference type="NCBI Taxonomy" id="3028316"/>
    <lineage>
        <taxon>Bacteria</taxon>
        <taxon>Bacillati</taxon>
        <taxon>Actinomycetota</taxon>
        <taxon>Actinomycetes</taxon>
        <taxon>Micrococcales</taxon>
        <taxon>Microbacteriaceae</taxon>
        <taxon>Microbacterium</taxon>
    </lineage>
</organism>
<evidence type="ECO:0000313" key="5">
    <source>
        <dbReference type="Proteomes" id="UP001214553"/>
    </source>
</evidence>
<dbReference type="EMBL" id="CP119108">
    <property type="protein sequence ID" value="WEG10602.1"/>
    <property type="molecule type" value="Genomic_DNA"/>
</dbReference>
<sequence length="403" mass="41273">MTAFHWDETAAHIVAPLAVSAEPGADRLARLYATAVWSCLVEPGDGVAGALVAALGPDVALQEVLAGARGGIAADAAGLTAAQVRAGVSRWKPRMRAEEIGFALSQAREVGAQLVTPDDDCWAPALNDLGVHAPLCLWVRGDPRHLAQLDPAVAIVGARAATGYGEHLAGEFAAELAGRGIAVISGGAYGIDGAAHRGALGADGLTAALVAGGVDKPYPAGHADLLRRIGMTGVVASEVPCGTVPSKWRFLQRNRLIAALGGATVVVEAGWRSGSLNTASHASDLGRPLGAVPGPVTSGSSAGCHRLLREFDAHCVTTADEVCELIGRSNAAPIEAETGKHTDDRTRVVDALSSRSWRAVDDVARRSGMAPADVRTHLGLLALEGTAESGGAGWRRVAATRRG</sequence>
<feature type="domain" description="DprA winged helix" evidence="3">
    <location>
        <begin position="340"/>
        <end position="389"/>
    </location>
</feature>
<gene>
    <name evidence="4" type="primary">dprA</name>
    <name evidence="4" type="ORF">PU630_08715</name>
</gene>
<dbReference type="InterPro" id="IPR003488">
    <property type="entry name" value="DprA"/>
</dbReference>
<dbReference type="Gene3D" id="1.10.10.10">
    <property type="entry name" value="Winged helix-like DNA-binding domain superfamily/Winged helix DNA-binding domain"/>
    <property type="match status" value="1"/>
</dbReference>
<reference evidence="4 5" key="1">
    <citation type="submission" date="2023-03" db="EMBL/GenBank/DDBJ databases">
        <title>Genome sequence of Microbacterium sp. KACC 23027.</title>
        <authorList>
            <person name="Kim S."/>
            <person name="Heo J."/>
            <person name="Kwon S.-W."/>
        </authorList>
    </citation>
    <scope>NUCLEOTIDE SEQUENCE [LARGE SCALE GENOMIC DNA]</scope>
    <source>
        <strain evidence="4 5">KACC 23027</strain>
    </source>
</reference>
<evidence type="ECO:0000259" key="2">
    <source>
        <dbReference type="Pfam" id="PF02481"/>
    </source>
</evidence>
<evidence type="ECO:0000256" key="1">
    <source>
        <dbReference type="ARBA" id="ARBA00006525"/>
    </source>
</evidence>
<dbReference type="InterPro" id="IPR041614">
    <property type="entry name" value="DprA_WH"/>
</dbReference>
<evidence type="ECO:0000313" key="4">
    <source>
        <dbReference type="EMBL" id="WEG10602.1"/>
    </source>
</evidence>
<feature type="domain" description="Smf/DprA SLOG" evidence="2">
    <location>
        <begin position="114"/>
        <end position="325"/>
    </location>
</feature>
<dbReference type="InterPro" id="IPR036388">
    <property type="entry name" value="WH-like_DNA-bd_sf"/>
</dbReference>
<evidence type="ECO:0000259" key="3">
    <source>
        <dbReference type="Pfam" id="PF17782"/>
    </source>
</evidence>
<dbReference type="SUPFAM" id="SSF102405">
    <property type="entry name" value="MCP/YpsA-like"/>
    <property type="match status" value="1"/>
</dbReference>
<dbReference type="Pfam" id="PF02481">
    <property type="entry name" value="DNA_processg_A"/>
    <property type="match status" value="1"/>
</dbReference>
<dbReference type="Pfam" id="PF17782">
    <property type="entry name" value="WHD_DprA"/>
    <property type="match status" value="1"/>
</dbReference>
<comment type="similarity">
    <text evidence="1">Belongs to the DprA/Smf family.</text>
</comment>
<dbReference type="NCBIfam" id="TIGR00732">
    <property type="entry name" value="dprA"/>
    <property type="match status" value="1"/>
</dbReference>
<dbReference type="RefSeq" id="WP_275279998.1">
    <property type="nucleotide sequence ID" value="NZ_CP119108.1"/>
</dbReference>
<proteinExistence type="inferred from homology"/>
<dbReference type="PANTHER" id="PTHR43022">
    <property type="entry name" value="PROTEIN SMF"/>
    <property type="match status" value="1"/>
</dbReference>
<protein>
    <submittedName>
        <fullName evidence="4">DNA-processing protein DprA</fullName>
    </submittedName>
</protein>